<name>A0A0F8W9E2_9ZZZZ</name>
<proteinExistence type="predicted"/>
<evidence type="ECO:0000313" key="2">
    <source>
        <dbReference type="EMBL" id="KKK53377.1"/>
    </source>
</evidence>
<accession>A0A0F8W9E2</accession>
<keyword evidence="1" id="KW-0472">Membrane</keyword>
<organism evidence="2">
    <name type="scientific">marine sediment metagenome</name>
    <dbReference type="NCBI Taxonomy" id="412755"/>
    <lineage>
        <taxon>unclassified sequences</taxon>
        <taxon>metagenomes</taxon>
        <taxon>ecological metagenomes</taxon>
    </lineage>
</organism>
<reference evidence="2" key="1">
    <citation type="journal article" date="2015" name="Nature">
        <title>Complex archaea that bridge the gap between prokaryotes and eukaryotes.</title>
        <authorList>
            <person name="Spang A."/>
            <person name="Saw J.H."/>
            <person name="Jorgensen S.L."/>
            <person name="Zaremba-Niedzwiedzka K."/>
            <person name="Martijn J."/>
            <person name="Lind A.E."/>
            <person name="van Eijk R."/>
            <person name="Schleper C."/>
            <person name="Guy L."/>
            <person name="Ettema T.J."/>
        </authorList>
    </citation>
    <scope>NUCLEOTIDE SEQUENCE</scope>
</reference>
<gene>
    <name evidence="2" type="ORF">LCGC14_3095390</name>
</gene>
<protein>
    <submittedName>
        <fullName evidence="2">Uncharacterized protein</fullName>
    </submittedName>
</protein>
<sequence length="286" mass="32596">MDIQKKSILLFGIFIFIVFTFSFISADFGYNNPSLPNIEEEQIITHRNITNLNRSDFWDNLDTPADISHNDLGSFQGGQAGEYYHLNQSFFDELVSDIFNWITLDVNGSILPTLNNTFSLGSPDFLWKDLYLGNSSIYLGNYILDVFDGNFRIRNETTNIMYFNATGNEMVFTTNTRTIGFAEGASPLKLREGVQFFNVAGVKGFSIYHAHGTEEWRNVSDIFNASVVFELDEKDNPYGMDWIVWDKLTQRPPLVINFGEEGRATTFDRSLRIGKANSPVDENFTL</sequence>
<evidence type="ECO:0000256" key="1">
    <source>
        <dbReference type="SAM" id="Phobius"/>
    </source>
</evidence>
<feature type="transmembrane region" description="Helical" evidence="1">
    <location>
        <begin position="7"/>
        <end position="26"/>
    </location>
</feature>
<dbReference type="AlphaFoldDB" id="A0A0F8W9E2"/>
<feature type="non-terminal residue" evidence="2">
    <location>
        <position position="286"/>
    </location>
</feature>
<keyword evidence="1" id="KW-0812">Transmembrane</keyword>
<comment type="caution">
    <text evidence="2">The sequence shown here is derived from an EMBL/GenBank/DDBJ whole genome shotgun (WGS) entry which is preliminary data.</text>
</comment>
<keyword evidence="1" id="KW-1133">Transmembrane helix</keyword>
<dbReference type="EMBL" id="LAZR01066537">
    <property type="protein sequence ID" value="KKK53377.1"/>
    <property type="molecule type" value="Genomic_DNA"/>
</dbReference>